<organism evidence="1 2">
    <name type="scientific">Smallanthus sonchifolius</name>
    <dbReference type="NCBI Taxonomy" id="185202"/>
    <lineage>
        <taxon>Eukaryota</taxon>
        <taxon>Viridiplantae</taxon>
        <taxon>Streptophyta</taxon>
        <taxon>Embryophyta</taxon>
        <taxon>Tracheophyta</taxon>
        <taxon>Spermatophyta</taxon>
        <taxon>Magnoliopsida</taxon>
        <taxon>eudicotyledons</taxon>
        <taxon>Gunneridae</taxon>
        <taxon>Pentapetalae</taxon>
        <taxon>asterids</taxon>
        <taxon>campanulids</taxon>
        <taxon>Asterales</taxon>
        <taxon>Asteraceae</taxon>
        <taxon>Asteroideae</taxon>
        <taxon>Heliantheae alliance</taxon>
        <taxon>Millerieae</taxon>
        <taxon>Smallanthus</taxon>
    </lineage>
</organism>
<protein>
    <submittedName>
        <fullName evidence="1">Uncharacterized protein</fullName>
    </submittedName>
</protein>
<proteinExistence type="predicted"/>
<reference evidence="2" key="1">
    <citation type="journal article" date="2022" name="Mol. Ecol. Resour.">
        <title>The genomes of chicory, endive, great burdock and yacon provide insights into Asteraceae palaeo-polyploidization history and plant inulin production.</title>
        <authorList>
            <person name="Fan W."/>
            <person name="Wang S."/>
            <person name="Wang H."/>
            <person name="Wang A."/>
            <person name="Jiang F."/>
            <person name="Liu H."/>
            <person name="Zhao H."/>
            <person name="Xu D."/>
            <person name="Zhang Y."/>
        </authorList>
    </citation>
    <scope>NUCLEOTIDE SEQUENCE [LARGE SCALE GENOMIC DNA]</scope>
    <source>
        <strain evidence="2">cv. Yunnan</strain>
    </source>
</reference>
<name>A0ACB9ISY9_9ASTR</name>
<keyword evidence="2" id="KW-1185">Reference proteome</keyword>
<sequence length="351" mass="39256">MNQDPTPQKKPYGGSYPLCNTCQYHHPNNLPCRKCTSCGKFGHLATLCRNPQQPQNTQAPPPNRNPPAITNGRACYHCGDPNHMSLQYPQNQNQNQHHHNNNPTNNNNRNQPPNQNQPTNPRGRAYNINTAHAQTDNDVVNGMFPIDGRYASVLFDTGVDKSFVSLEFELMLAKTRSKLENSFTVEIVDGKSTFCDTIILDCTLDLNGHPFSIDLIPMQLGSFDVIVGMDWLAKNHAEVVCFEKFIRIPLPSGQVLQINGERPSGGLKLMSCTKAQKYLLKNYVAFLAQVVKKKEKGKGVKDIPIICDFPEVFPEDLPGLPPFREVEFRIDLMPGTTPIAKAPYRLAPSEM</sequence>
<reference evidence="1 2" key="2">
    <citation type="journal article" date="2022" name="Mol. Ecol. Resour.">
        <title>The genomes of chicory, endive, great burdock and yacon provide insights into Asteraceae paleo-polyploidization history and plant inulin production.</title>
        <authorList>
            <person name="Fan W."/>
            <person name="Wang S."/>
            <person name="Wang H."/>
            <person name="Wang A."/>
            <person name="Jiang F."/>
            <person name="Liu H."/>
            <person name="Zhao H."/>
            <person name="Xu D."/>
            <person name="Zhang Y."/>
        </authorList>
    </citation>
    <scope>NUCLEOTIDE SEQUENCE [LARGE SCALE GENOMIC DNA]</scope>
    <source>
        <strain evidence="2">cv. Yunnan</strain>
        <tissue evidence="1">Leaves</tissue>
    </source>
</reference>
<dbReference type="EMBL" id="CM042024">
    <property type="protein sequence ID" value="KAI3810611.1"/>
    <property type="molecule type" value="Genomic_DNA"/>
</dbReference>
<evidence type="ECO:0000313" key="2">
    <source>
        <dbReference type="Proteomes" id="UP001056120"/>
    </source>
</evidence>
<gene>
    <name evidence="1" type="ORF">L1987_20232</name>
</gene>
<evidence type="ECO:0000313" key="1">
    <source>
        <dbReference type="EMBL" id="KAI3810611.1"/>
    </source>
</evidence>
<accession>A0ACB9ISY9</accession>
<dbReference type="Proteomes" id="UP001056120">
    <property type="component" value="Linkage Group LG07"/>
</dbReference>
<comment type="caution">
    <text evidence="1">The sequence shown here is derived from an EMBL/GenBank/DDBJ whole genome shotgun (WGS) entry which is preliminary data.</text>
</comment>